<feature type="region of interest" description="Disordered" evidence="5">
    <location>
        <begin position="47"/>
        <end position="72"/>
    </location>
</feature>
<dbReference type="PROSITE" id="PS51007">
    <property type="entry name" value="CYTC"/>
    <property type="match status" value="1"/>
</dbReference>
<sequence precursor="true">MPMSYRCQPSFRVWRSAHQFMRPVLASSKVIGLAILVSMAAATTCPADEPATEDSDSVPAASSQSGSPHSYPIADAAKSLRVRDGYRIDAVATEPLVIDPVAVRMDRRGRLWVVEMPDYPTGPQNGPAGRVKILHDDDQDGRFDRSTVFADGLLFATGVQPYRDGAIVTAAGQILWLQDTDGDDVADEKSVWFEGFAQGNEQLRANHPTLGPDGWIYVASGLRGGKIVAVDDRFESRDQPLDLRDRDFRFDPDGGKWQSVLGNSQFGITIDDFGRRFGCSNRNPAMFASLDDLAAARDPLLTVRDAITDVSFAGEASHVAPIAEAWTTSNLHAGQFSAACGVMAPGWIDDEHEWLLVCEPTGYLVQRQRLDRVTDDGTVSSVWNATREDTPSEFVASSHSWFRPVDLATGPNHSVFVVDMARAVIEHPDWMPEELKGRPDQWDGNDLGRIWKVSPGAQSTGDAAPFMSEHLASSRSLSPKDSIAAIRWLSATSPWQREMASQFLLESDHPPLRQLAALVKNRDASPAARARAAFLLNRRNAIQVEQLRSLATSNDARLRSIGIQLCGDFATFAKVFRLDDSDEANDAFAADDDPMVQRFMAMLLAADTDSDSQATTQIRARLLATIAAKAVDPWVIAAIGSTDKDALEPLARELLKSPSGGTPADPRLIHHLIQRLAIHSPTVAAETAATIVSAIPQSSDSKAPSSQTSATESIVTTIDVIDAHRRGYRRGHHRPAGAKSDQTWVQFIADLPTPVASIWSDSLRRIAAASLDTSLPDDARVRAIQIATEADVPLDGLADLVENEAAPTVRGAAIDRMWDTDPDWTREFLLDNLESLTHHVRATVMASCDARPSEIRWLLKQIQDDQLPKSIVDPATAKKWCEHRDQQIRDIAEPLFQSDPDRLKIISRYALAANQDGDARAGQKLFAQHCSACHRIDSVGTNVGPDISDSRTKSPEVLLVSILDPGAAIDANFLQYNVLTVDGRVISGLLIDETADAMTLALKGGERSVISRDDIETVTSPGISLMPEGFEQSITVDQMSDLLSYLKNWRYLKTEIPGTLKRASKTP</sequence>
<evidence type="ECO:0000256" key="3">
    <source>
        <dbReference type="ARBA" id="ARBA00023004"/>
    </source>
</evidence>
<dbReference type="KEGG" id="rlc:K227x_19370"/>
<evidence type="ECO:0000256" key="2">
    <source>
        <dbReference type="ARBA" id="ARBA00022723"/>
    </source>
</evidence>
<dbReference type="InterPro" id="IPR009056">
    <property type="entry name" value="Cyt_c-like_dom"/>
</dbReference>
<name>A0A517N8S8_9BACT</name>
<dbReference type="Proteomes" id="UP000318538">
    <property type="component" value="Chromosome"/>
</dbReference>
<dbReference type="SUPFAM" id="SSF63829">
    <property type="entry name" value="Calcium-dependent phosphotriesterase"/>
    <property type="match status" value="1"/>
</dbReference>
<dbReference type="Pfam" id="PF23500">
    <property type="entry name" value="DUF7133"/>
    <property type="match status" value="1"/>
</dbReference>
<dbReference type="GO" id="GO:0009055">
    <property type="term" value="F:electron transfer activity"/>
    <property type="evidence" value="ECO:0007669"/>
    <property type="project" value="InterPro"/>
</dbReference>
<dbReference type="InterPro" id="IPR036909">
    <property type="entry name" value="Cyt_c-like_dom_sf"/>
</dbReference>
<keyword evidence="1 4" id="KW-0349">Heme</keyword>
<dbReference type="NCBIfam" id="TIGR02603">
    <property type="entry name" value="CxxCH_TIGR02603"/>
    <property type="match status" value="1"/>
</dbReference>
<feature type="signal peptide" evidence="6">
    <location>
        <begin position="1"/>
        <end position="47"/>
    </location>
</feature>
<evidence type="ECO:0000256" key="5">
    <source>
        <dbReference type="SAM" id="MobiDB-lite"/>
    </source>
</evidence>
<keyword evidence="3 4" id="KW-0408">Iron</keyword>
<dbReference type="Pfam" id="PF00034">
    <property type="entry name" value="Cytochrom_C"/>
    <property type="match status" value="1"/>
</dbReference>
<dbReference type="OrthoDB" id="230287at2"/>
<evidence type="ECO:0000256" key="1">
    <source>
        <dbReference type="ARBA" id="ARBA00022617"/>
    </source>
</evidence>
<evidence type="ECO:0000256" key="4">
    <source>
        <dbReference type="PROSITE-ProRule" id="PRU00433"/>
    </source>
</evidence>
<evidence type="ECO:0000259" key="7">
    <source>
        <dbReference type="PROSITE" id="PS51007"/>
    </source>
</evidence>
<gene>
    <name evidence="8" type="ORF">K227x_19370</name>
</gene>
<dbReference type="Gene3D" id="1.10.760.10">
    <property type="entry name" value="Cytochrome c-like domain"/>
    <property type="match status" value="1"/>
</dbReference>
<dbReference type="SUPFAM" id="SSF46626">
    <property type="entry name" value="Cytochrome c"/>
    <property type="match status" value="1"/>
</dbReference>
<dbReference type="NCBIfam" id="TIGR02604">
    <property type="entry name" value="Piru_Ver_Nterm"/>
    <property type="match status" value="1"/>
</dbReference>
<evidence type="ECO:0000256" key="6">
    <source>
        <dbReference type="SAM" id="SignalP"/>
    </source>
</evidence>
<dbReference type="PANTHER" id="PTHR33546">
    <property type="entry name" value="LARGE, MULTIFUNCTIONAL SECRETED PROTEIN-RELATED"/>
    <property type="match status" value="1"/>
</dbReference>
<dbReference type="PANTHER" id="PTHR33546:SF1">
    <property type="entry name" value="LARGE, MULTIFUNCTIONAL SECRETED PROTEIN"/>
    <property type="match status" value="1"/>
</dbReference>
<keyword evidence="9" id="KW-1185">Reference proteome</keyword>
<dbReference type="GO" id="GO:0046872">
    <property type="term" value="F:metal ion binding"/>
    <property type="evidence" value="ECO:0007669"/>
    <property type="project" value="UniProtKB-KW"/>
</dbReference>
<protein>
    <submittedName>
        <fullName evidence="8">Cytochrome c</fullName>
    </submittedName>
</protein>
<feature type="domain" description="Cytochrome c" evidence="7">
    <location>
        <begin position="917"/>
        <end position="1050"/>
    </location>
</feature>
<dbReference type="InterPro" id="IPR013428">
    <property type="entry name" value="Membrane-bound_put_N"/>
</dbReference>
<keyword evidence="2 4" id="KW-0479">Metal-binding</keyword>
<keyword evidence="6" id="KW-0732">Signal</keyword>
<feature type="chain" id="PRO_5022079192" evidence="6">
    <location>
        <begin position="48"/>
        <end position="1067"/>
    </location>
</feature>
<evidence type="ECO:0000313" key="9">
    <source>
        <dbReference type="Proteomes" id="UP000318538"/>
    </source>
</evidence>
<dbReference type="GO" id="GO:0020037">
    <property type="term" value="F:heme binding"/>
    <property type="evidence" value="ECO:0007669"/>
    <property type="project" value="InterPro"/>
</dbReference>
<evidence type="ECO:0000313" key="8">
    <source>
        <dbReference type="EMBL" id="QDT03553.1"/>
    </source>
</evidence>
<dbReference type="InterPro" id="IPR055557">
    <property type="entry name" value="DUF7133"/>
</dbReference>
<dbReference type="EMBL" id="CP036525">
    <property type="protein sequence ID" value="QDT03553.1"/>
    <property type="molecule type" value="Genomic_DNA"/>
</dbReference>
<dbReference type="InterPro" id="IPR013427">
    <property type="entry name" value="Haem-bd_dom_put"/>
</dbReference>
<organism evidence="8 9">
    <name type="scientific">Rubripirellula lacrimiformis</name>
    <dbReference type="NCBI Taxonomy" id="1930273"/>
    <lineage>
        <taxon>Bacteria</taxon>
        <taxon>Pseudomonadati</taxon>
        <taxon>Planctomycetota</taxon>
        <taxon>Planctomycetia</taxon>
        <taxon>Pirellulales</taxon>
        <taxon>Pirellulaceae</taxon>
        <taxon>Rubripirellula</taxon>
    </lineage>
</organism>
<proteinExistence type="predicted"/>
<accession>A0A517N8S8</accession>
<dbReference type="AlphaFoldDB" id="A0A517N8S8"/>
<reference evidence="8 9" key="1">
    <citation type="submission" date="2019-02" db="EMBL/GenBank/DDBJ databases">
        <title>Deep-cultivation of Planctomycetes and their phenomic and genomic characterization uncovers novel biology.</title>
        <authorList>
            <person name="Wiegand S."/>
            <person name="Jogler M."/>
            <person name="Boedeker C."/>
            <person name="Pinto D."/>
            <person name="Vollmers J."/>
            <person name="Rivas-Marin E."/>
            <person name="Kohn T."/>
            <person name="Peeters S.H."/>
            <person name="Heuer A."/>
            <person name="Rast P."/>
            <person name="Oberbeckmann S."/>
            <person name="Bunk B."/>
            <person name="Jeske O."/>
            <person name="Meyerdierks A."/>
            <person name="Storesund J.E."/>
            <person name="Kallscheuer N."/>
            <person name="Luecker S."/>
            <person name="Lage O.M."/>
            <person name="Pohl T."/>
            <person name="Merkel B.J."/>
            <person name="Hornburger P."/>
            <person name="Mueller R.-W."/>
            <person name="Bruemmer F."/>
            <person name="Labrenz M."/>
            <person name="Spormann A.M."/>
            <person name="Op den Camp H."/>
            <person name="Overmann J."/>
            <person name="Amann R."/>
            <person name="Jetten M.S.M."/>
            <person name="Mascher T."/>
            <person name="Medema M.H."/>
            <person name="Devos D.P."/>
            <person name="Kaster A.-K."/>
            <person name="Ovreas L."/>
            <person name="Rohde M."/>
            <person name="Galperin M.Y."/>
            <person name="Jogler C."/>
        </authorList>
    </citation>
    <scope>NUCLEOTIDE SEQUENCE [LARGE SCALE GENOMIC DNA]</scope>
    <source>
        <strain evidence="8 9">K22_7</strain>
    </source>
</reference>
<dbReference type="RefSeq" id="WP_145169214.1">
    <property type="nucleotide sequence ID" value="NZ_CP036525.1"/>
</dbReference>